<keyword evidence="5" id="KW-0732">Signal</keyword>
<keyword evidence="3" id="KW-0964">Secreted</keyword>
<dbReference type="Pfam" id="PF00151">
    <property type="entry name" value="Lipase"/>
    <property type="match status" value="1"/>
</dbReference>
<evidence type="ECO:0000256" key="4">
    <source>
        <dbReference type="RuleBase" id="RU004262"/>
    </source>
</evidence>
<dbReference type="SUPFAM" id="SSF53474">
    <property type="entry name" value="alpha/beta-Hydrolases"/>
    <property type="match status" value="1"/>
</dbReference>
<proteinExistence type="inferred from homology"/>
<dbReference type="PANTHER" id="PTHR11610:SF172">
    <property type="entry name" value="LIPASE MEMBER H-A-LIKE PROTEIN"/>
    <property type="match status" value="1"/>
</dbReference>
<dbReference type="Gene3D" id="3.40.50.1820">
    <property type="entry name" value="alpha/beta hydrolase"/>
    <property type="match status" value="1"/>
</dbReference>
<evidence type="ECO:0000259" key="6">
    <source>
        <dbReference type="Pfam" id="PF00151"/>
    </source>
</evidence>
<dbReference type="GO" id="GO:0005576">
    <property type="term" value="C:extracellular region"/>
    <property type="evidence" value="ECO:0007669"/>
    <property type="project" value="UniProtKB-SubCell"/>
</dbReference>
<organism evidence="7 8">
    <name type="scientific">Hypothenemus hampei</name>
    <name type="common">Coffee berry borer</name>
    <dbReference type="NCBI Taxonomy" id="57062"/>
    <lineage>
        <taxon>Eukaryota</taxon>
        <taxon>Metazoa</taxon>
        <taxon>Ecdysozoa</taxon>
        <taxon>Arthropoda</taxon>
        <taxon>Hexapoda</taxon>
        <taxon>Insecta</taxon>
        <taxon>Pterygota</taxon>
        <taxon>Neoptera</taxon>
        <taxon>Endopterygota</taxon>
        <taxon>Coleoptera</taxon>
        <taxon>Polyphaga</taxon>
        <taxon>Cucujiformia</taxon>
        <taxon>Curculionidae</taxon>
        <taxon>Scolytinae</taxon>
        <taxon>Hypothenemus</taxon>
    </lineage>
</organism>
<feature type="signal peptide" evidence="5">
    <location>
        <begin position="1"/>
        <end position="16"/>
    </location>
</feature>
<evidence type="ECO:0000256" key="1">
    <source>
        <dbReference type="ARBA" id="ARBA00004613"/>
    </source>
</evidence>
<evidence type="ECO:0000256" key="2">
    <source>
        <dbReference type="ARBA" id="ARBA00010701"/>
    </source>
</evidence>
<reference evidence="7 8" key="1">
    <citation type="submission" date="2024-05" db="EMBL/GenBank/DDBJ databases">
        <title>Genetic variation in Jamaican populations of the coffee berry borer (Hypothenemus hampei).</title>
        <authorList>
            <person name="Errbii M."/>
            <person name="Myrie A."/>
        </authorList>
    </citation>
    <scope>NUCLEOTIDE SEQUENCE [LARGE SCALE GENOMIC DNA]</scope>
    <source>
        <strain evidence="7">JA-Hopewell-2020-01-JO</strain>
        <tissue evidence="7">Whole body</tissue>
    </source>
</reference>
<name>A0ABD1EAY1_HYPHA</name>
<keyword evidence="8" id="KW-1185">Reference proteome</keyword>
<evidence type="ECO:0000256" key="5">
    <source>
        <dbReference type="SAM" id="SignalP"/>
    </source>
</evidence>
<protein>
    <recommendedName>
        <fullName evidence="6">Lipase domain-containing protein</fullName>
    </recommendedName>
</protein>
<feature type="chain" id="PRO_5044866105" description="Lipase domain-containing protein" evidence="5">
    <location>
        <begin position="17"/>
        <end position="380"/>
    </location>
</feature>
<evidence type="ECO:0000313" key="8">
    <source>
        <dbReference type="Proteomes" id="UP001566132"/>
    </source>
</evidence>
<dbReference type="Proteomes" id="UP001566132">
    <property type="component" value="Unassembled WGS sequence"/>
</dbReference>
<dbReference type="InterPro" id="IPR013818">
    <property type="entry name" value="Lipase"/>
</dbReference>
<feature type="domain" description="Lipase" evidence="6">
    <location>
        <begin position="74"/>
        <end position="303"/>
    </location>
</feature>
<dbReference type="PANTHER" id="PTHR11610">
    <property type="entry name" value="LIPASE"/>
    <property type="match status" value="1"/>
</dbReference>
<sequence length="380" mass="42358">MFTIFLIFVAPLFRLGTYFSFRDLSCFLRSSVAGNSQNPLIDPIKDALFLHNFIQTNNTLQDCVFRPVNVKDMCPDPDVRYILYSNNSKQVYDHTQSDWLRQSFWDPLKENILLVHGYAGGDDTLPMNVLRDAYVRNGSYNIWIVDWGALGEAPCYRAAVNNMRAVARCTGEFLTILRVAGLPTERLTCVGHSLGSHVCGLISKYILFRMHRIIALDPARPLITNQIKLNVGDANAVHVLHTNAGHYGEGGRGGHVDFCINGGRIQPYCENGDIDAQLCSHIWAICYMAESLVPQLRKKAEPCSRRCPSGPRPGNRVGLPVLMGQSTPLTASGSYCVHDKEPPYCPKNPDDMGDVRCCLKAPSNRKIARVAGRRVKKLFG</sequence>
<accession>A0ABD1EAY1</accession>
<evidence type="ECO:0000256" key="3">
    <source>
        <dbReference type="ARBA" id="ARBA00022525"/>
    </source>
</evidence>
<dbReference type="InterPro" id="IPR000734">
    <property type="entry name" value="TAG_lipase"/>
</dbReference>
<dbReference type="InterPro" id="IPR029058">
    <property type="entry name" value="AB_hydrolase_fold"/>
</dbReference>
<comment type="caution">
    <text evidence="7">The sequence shown here is derived from an EMBL/GenBank/DDBJ whole genome shotgun (WGS) entry which is preliminary data.</text>
</comment>
<comment type="subcellular location">
    <subcellularLocation>
        <location evidence="1">Secreted</location>
    </subcellularLocation>
</comment>
<dbReference type="EMBL" id="JBDJPC010000009">
    <property type="protein sequence ID" value="KAL1490864.1"/>
    <property type="molecule type" value="Genomic_DNA"/>
</dbReference>
<gene>
    <name evidence="7" type="ORF">ABEB36_011549</name>
</gene>
<comment type="similarity">
    <text evidence="2 4">Belongs to the AB hydrolase superfamily. Lipase family.</text>
</comment>
<dbReference type="AlphaFoldDB" id="A0ABD1EAY1"/>
<evidence type="ECO:0000313" key="7">
    <source>
        <dbReference type="EMBL" id="KAL1490864.1"/>
    </source>
</evidence>